<dbReference type="Proteomes" id="UP000236732">
    <property type="component" value="Unassembled WGS sequence"/>
</dbReference>
<name>A0A1H6BC43_9ACTN</name>
<dbReference type="EMBL" id="FNVT01000003">
    <property type="protein sequence ID" value="SEG58318.1"/>
    <property type="molecule type" value="Genomic_DNA"/>
</dbReference>
<proteinExistence type="predicted"/>
<feature type="compositionally biased region" description="Gly residues" evidence="1">
    <location>
        <begin position="451"/>
        <end position="491"/>
    </location>
</feature>
<feature type="compositionally biased region" description="Basic and acidic residues" evidence="1">
    <location>
        <begin position="237"/>
        <end position="253"/>
    </location>
</feature>
<feature type="compositionally biased region" description="Polar residues" evidence="1">
    <location>
        <begin position="364"/>
        <end position="385"/>
    </location>
</feature>
<dbReference type="RefSeq" id="WP_103955999.1">
    <property type="nucleotide sequence ID" value="NZ_FNVT01000003.1"/>
</dbReference>
<organism evidence="2 3">
    <name type="scientific">Nonomuraea solani</name>
    <dbReference type="NCBI Taxonomy" id="1144553"/>
    <lineage>
        <taxon>Bacteria</taxon>
        <taxon>Bacillati</taxon>
        <taxon>Actinomycetota</taxon>
        <taxon>Actinomycetes</taxon>
        <taxon>Streptosporangiales</taxon>
        <taxon>Streptosporangiaceae</taxon>
        <taxon>Nonomuraea</taxon>
    </lineage>
</organism>
<protein>
    <submittedName>
        <fullName evidence="2">Uncharacterized protein</fullName>
    </submittedName>
</protein>
<sequence>MGKYDGMDPKLVRDLLAEVKHAARQLRTVEDRVRLAMSRAGLSSQATHRPVQVAEAADTMVKDVNVRLETLEKRADPPRAGDEPKDVREDQDRYDNPRADGESPGKTGDDPPPKTGDESPPKTGVEPPSKGDESPPETGAEPPSKGDEQPGAGDEPKDVREDRDRYDNPRADGESPGDTRDDPPPKTGVEPPSKGEEPPKADVEPPSKGDEQPGTGDEPSKDPDGKVCDDPGDDTGEQPKDDDSGSRRDRGAEADGGATDTPAKDAITKPQVVVVDGVKVLQVPLDPPTAAQLEDMLENPDAVKPAEMPRLPADATDAITWADDGSDVVSATANPPNLDALQTIVENHRDIAPQDLPDLEVPSGTASDGGSTAEVSDTPTATDGTCDSAKDTPPDGRYPTPDLPTNDTPTQDSDPGQGAGQGSGTGGGQGIGEGRDTGAGQGVCDDRGAGADQGAGGGQGAGDGRGSGGREPGGQGGGGQDTGDQGSGGQGKPVTIPPTEPSVETPNGATDDTPGTAAATPGTAAAAPGTAAATPGTAAATPGTAAAAESGYGAESAYGPETCDGGAVADKPEAGAGAEGEPVTRGGANVAYDVTTGDGVRVQVAFGGETGGEAGPGVGVWAVDGSEVVSVDVTAPGLDALQTVIEHHRDIQPADMPSVQIPPGEYDEGAWPPGDVRPDGPPGSVGPGSVGPGTPERSA</sequence>
<feature type="region of interest" description="Disordered" evidence="1">
    <location>
        <begin position="68"/>
        <end position="270"/>
    </location>
</feature>
<evidence type="ECO:0000256" key="1">
    <source>
        <dbReference type="SAM" id="MobiDB-lite"/>
    </source>
</evidence>
<keyword evidence="3" id="KW-1185">Reference proteome</keyword>
<feature type="compositionally biased region" description="Basic and acidic residues" evidence="1">
    <location>
        <begin position="193"/>
        <end position="211"/>
    </location>
</feature>
<feature type="compositionally biased region" description="Low complexity" evidence="1">
    <location>
        <begin position="399"/>
        <end position="412"/>
    </location>
</feature>
<feature type="compositionally biased region" description="Low complexity" evidence="1">
    <location>
        <begin position="508"/>
        <end position="541"/>
    </location>
</feature>
<accession>A0A1H6BC43</accession>
<feature type="region of interest" description="Disordered" evidence="1">
    <location>
        <begin position="650"/>
        <end position="699"/>
    </location>
</feature>
<reference evidence="2 3" key="1">
    <citation type="submission" date="2016-10" db="EMBL/GenBank/DDBJ databases">
        <authorList>
            <person name="de Groot N.N."/>
        </authorList>
    </citation>
    <scope>NUCLEOTIDE SEQUENCE [LARGE SCALE GENOMIC DNA]</scope>
    <source>
        <strain evidence="2 3">CGMCC 4.7037</strain>
    </source>
</reference>
<dbReference type="AlphaFoldDB" id="A0A1H6BC43"/>
<evidence type="ECO:0000313" key="2">
    <source>
        <dbReference type="EMBL" id="SEG58318.1"/>
    </source>
</evidence>
<feature type="compositionally biased region" description="Basic and acidic residues" evidence="1">
    <location>
        <begin position="218"/>
        <end position="229"/>
    </location>
</feature>
<feature type="compositionally biased region" description="Basic and acidic residues" evidence="1">
    <location>
        <begin position="144"/>
        <end position="184"/>
    </location>
</feature>
<feature type="compositionally biased region" description="Gly residues" evidence="1">
    <location>
        <begin position="417"/>
        <end position="441"/>
    </location>
</feature>
<dbReference type="OrthoDB" id="3515857at2"/>
<feature type="compositionally biased region" description="Basic and acidic residues" evidence="1">
    <location>
        <begin position="68"/>
        <end position="120"/>
    </location>
</feature>
<feature type="region of interest" description="Disordered" evidence="1">
    <location>
        <begin position="342"/>
        <end position="541"/>
    </location>
</feature>
<evidence type="ECO:0000313" key="3">
    <source>
        <dbReference type="Proteomes" id="UP000236732"/>
    </source>
</evidence>
<gene>
    <name evidence="2" type="ORF">SAMN05444920_103299</name>
</gene>
<feature type="region of interest" description="Disordered" evidence="1">
    <location>
        <begin position="563"/>
        <end position="586"/>
    </location>
</feature>